<keyword evidence="3" id="KW-0479">Metal-binding</keyword>
<dbReference type="Gramene" id="Bra020631.1">
    <property type="protein sequence ID" value="Bra020631.1-P"/>
    <property type="gene ID" value="Bra020631"/>
</dbReference>
<keyword evidence="9" id="KW-1185">Reference proteome</keyword>
<reference evidence="8 9" key="1">
    <citation type="journal article" date="2011" name="Nat. Genet.">
        <title>The genome of the mesopolyploid crop species Brassica rapa.</title>
        <authorList>
            <consortium name="Brassica rapa Genome Sequencing Project Consortium"/>
            <person name="Wang X."/>
            <person name="Wang H."/>
            <person name="Wang J."/>
            <person name="Sun R."/>
            <person name="Wu J."/>
            <person name="Liu S."/>
            <person name="Bai Y."/>
            <person name="Mun J.H."/>
            <person name="Bancroft I."/>
            <person name="Cheng F."/>
            <person name="Huang S."/>
            <person name="Li X."/>
            <person name="Hua W."/>
            <person name="Wang J."/>
            <person name="Wang X."/>
            <person name="Freeling M."/>
            <person name="Pires J.C."/>
            <person name="Paterson A.H."/>
            <person name="Chalhoub B."/>
            <person name="Wang B."/>
            <person name="Hayward A."/>
            <person name="Sharpe A.G."/>
            <person name="Park B.S."/>
            <person name="Weisshaar B."/>
            <person name="Liu B."/>
            <person name="Li B."/>
            <person name="Liu B."/>
            <person name="Tong C."/>
            <person name="Song C."/>
            <person name="Duran C."/>
            <person name="Peng C."/>
            <person name="Geng C."/>
            <person name="Koh C."/>
            <person name="Lin C."/>
            <person name="Edwards D."/>
            <person name="Mu D."/>
            <person name="Shen D."/>
            <person name="Soumpourou E."/>
            <person name="Li F."/>
            <person name="Fraser F."/>
            <person name="Conant G."/>
            <person name="Lassalle G."/>
            <person name="King G.J."/>
            <person name="Bonnema G."/>
            <person name="Tang H."/>
            <person name="Wang H."/>
            <person name="Belcram H."/>
            <person name="Zhou H."/>
            <person name="Hirakawa H."/>
            <person name="Abe H."/>
            <person name="Guo H."/>
            <person name="Wang H."/>
            <person name="Jin H."/>
            <person name="Parkin I.A."/>
            <person name="Batley J."/>
            <person name="Kim J.S."/>
            <person name="Just J."/>
            <person name="Li J."/>
            <person name="Xu J."/>
            <person name="Deng J."/>
            <person name="Kim J.A."/>
            <person name="Li J."/>
            <person name="Yu J."/>
            <person name="Meng J."/>
            <person name="Wang J."/>
            <person name="Min J."/>
            <person name="Poulain J."/>
            <person name="Wang J."/>
            <person name="Hatakeyama K."/>
            <person name="Wu K."/>
            <person name="Wang L."/>
            <person name="Fang L."/>
            <person name="Trick M."/>
            <person name="Links M.G."/>
            <person name="Zhao M."/>
            <person name="Jin M."/>
            <person name="Ramchiary N."/>
            <person name="Drou N."/>
            <person name="Berkman P.J."/>
            <person name="Cai Q."/>
            <person name="Huang Q."/>
            <person name="Li R."/>
            <person name="Tabata S."/>
            <person name="Cheng S."/>
            <person name="Zhang S."/>
            <person name="Zhang S."/>
            <person name="Huang S."/>
            <person name="Sato S."/>
            <person name="Sun S."/>
            <person name="Kwon S.J."/>
            <person name="Choi S.R."/>
            <person name="Lee T.H."/>
            <person name="Fan W."/>
            <person name="Zhao X."/>
            <person name="Tan X."/>
            <person name="Xu X."/>
            <person name="Wang Y."/>
            <person name="Qiu Y."/>
            <person name="Yin Y."/>
            <person name="Li Y."/>
            <person name="Du Y."/>
            <person name="Liao Y."/>
            <person name="Lim Y."/>
            <person name="Narusaka Y."/>
            <person name="Wang Y."/>
            <person name="Wang Z."/>
            <person name="Li Z."/>
            <person name="Wang Z."/>
            <person name="Xiong Z."/>
            <person name="Zhang Z."/>
        </authorList>
    </citation>
    <scope>NUCLEOTIDE SEQUENCE [LARGE SCALE GENOMIC DNA]</scope>
    <source>
        <strain evidence="8 9">cv. Chiifu-401-42</strain>
    </source>
</reference>
<dbReference type="eggNOG" id="KOG0959">
    <property type="taxonomic scope" value="Eukaryota"/>
</dbReference>
<evidence type="ECO:0000256" key="4">
    <source>
        <dbReference type="ARBA" id="ARBA00022801"/>
    </source>
</evidence>
<evidence type="ECO:0000259" key="7">
    <source>
        <dbReference type="Pfam" id="PF00675"/>
    </source>
</evidence>
<reference evidence="8 9" key="2">
    <citation type="journal article" date="2018" name="Hortic Res">
        <title>Improved Brassica rapa reference genome by single-molecule sequencing and chromosome conformation capture technologies.</title>
        <authorList>
            <person name="Zhang L."/>
            <person name="Cai X."/>
            <person name="Wu J."/>
            <person name="Liu M."/>
            <person name="Grob S."/>
            <person name="Cheng F."/>
            <person name="Liang J."/>
            <person name="Cai C."/>
            <person name="Liu Z."/>
            <person name="Liu B."/>
            <person name="Wang F."/>
            <person name="Li S."/>
            <person name="Liu F."/>
            <person name="Li X."/>
            <person name="Cheng L."/>
            <person name="Yang W."/>
            <person name="Li M.H."/>
            <person name="Grossniklaus U."/>
            <person name="Zheng H."/>
            <person name="Wang X."/>
        </authorList>
    </citation>
    <scope>NUCLEOTIDE SEQUENCE [LARGE SCALE GENOMIC DNA]</scope>
    <source>
        <strain evidence="8 9">cv. Chiifu-401-42</strain>
    </source>
</reference>
<dbReference type="GO" id="GO:0006508">
    <property type="term" value="P:proteolysis"/>
    <property type="evidence" value="ECO:0007669"/>
    <property type="project" value="UniProtKB-KW"/>
</dbReference>
<keyword evidence="6" id="KW-0482">Metalloprotease</keyword>
<protein>
    <recommendedName>
        <fullName evidence="7">Peptidase M16 N-terminal domain-containing protein</fullName>
    </recommendedName>
</protein>
<organism evidence="8 9">
    <name type="scientific">Brassica campestris</name>
    <name type="common">Field mustard</name>
    <dbReference type="NCBI Taxonomy" id="3711"/>
    <lineage>
        <taxon>Eukaryota</taxon>
        <taxon>Viridiplantae</taxon>
        <taxon>Streptophyta</taxon>
        <taxon>Embryophyta</taxon>
        <taxon>Tracheophyta</taxon>
        <taxon>Spermatophyta</taxon>
        <taxon>Magnoliopsida</taxon>
        <taxon>eudicotyledons</taxon>
        <taxon>Gunneridae</taxon>
        <taxon>Pentapetalae</taxon>
        <taxon>rosids</taxon>
        <taxon>malvids</taxon>
        <taxon>Brassicales</taxon>
        <taxon>Brassicaceae</taxon>
        <taxon>Brassiceae</taxon>
        <taxon>Brassica</taxon>
    </lineage>
</organism>
<evidence type="ECO:0000256" key="5">
    <source>
        <dbReference type="ARBA" id="ARBA00022833"/>
    </source>
</evidence>
<dbReference type="Gene3D" id="3.30.830.10">
    <property type="entry name" value="Metalloenzyme, LuxS/M16 peptidase-like"/>
    <property type="match status" value="1"/>
</dbReference>
<evidence type="ECO:0000256" key="1">
    <source>
        <dbReference type="ARBA" id="ARBA00007261"/>
    </source>
</evidence>
<dbReference type="OMA" id="CHTASTE"/>
<dbReference type="InterPro" id="IPR001431">
    <property type="entry name" value="Pept_M16_Zn_BS"/>
</dbReference>
<evidence type="ECO:0000256" key="3">
    <source>
        <dbReference type="ARBA" id="ARBA00022723"/>
    </source>
</evidence>
<proteinExistence type="inferred from homology"/>
<keyword evidence="2" id="KW-0645">Protease</keyword>
<dbReference type="GO" id="GO:0046872">
    <property type="term" value="F:metal ion binding"/>
    <property type="evidence" value="ECO:0007669"/>
    <property type="project" value="UniProtKB-KW"/>
</dbReference>
<dbReference type="HOGENOM" id="CLU_004639_4_1_1"/>
<dbReference type="GO" id="GO:0004222">
    <property type="term" value="F:metalloendopeptidase activity"/>
    <property type="evidence" value="ECO:0007669"/>
    <property type="project" value="InterPro"/>
</dbReference>
<evidence type="ECO:0000313" key="9">
    <source>
        <dbReference type="Proteomes" id="UP000011750"/>
    </source>
</evidence>
<sequence length="309" mass="35120">MGQFKMKLKLKCETYDINHPDGSDKVYKSIVLHNKLTVLLISDPSAASNSAAMSVKFGSFDDPSDMQGLAHLIEHMVFSGSTIDGGENDFKDFVGMHGGDVFANTEPEYMGFSFTIVKDHFKAALEIDEPLMDIERFKKEMKTLNSEFESNKYKDTSRMEQLFSHTSPENHPFNRFTWGNNQSFSGHEPQALRDCALKLFRSHFVGASMKLVIIGSEAVDELEDLVIVYFSNLKRWRKTNFVFPEYNDRLWKHGVSYTLESLEDAQKSEGSLCFFFKSKHWITSFTAPVGHRYDPCWIGGNLGGGYSFA</sequence>
<comment type="similarity">
    <text evidence="1">Belongs to the peptidase M16 family.</text>
</comment>
<dbReference type="PROSITE" id="PS00143">
    <property type="entry name" value="INSULINASE"/>
    <property type="match status" value="1"/>
</dbReference>
<dbReference type="InParanoid" id="M4DVT7"/>
<dbReference type="InterPro" id="IPR011249">
    <property type="entry name" value="Metalloenz_LuxS/M16"/>
</dbReference>
<dbReference type="InterPro" id="IPR050626">
    <property type="entry name" value="Peptidase_M16"/>
</dbReference>
<dbReference type="STRING" id="51351.M4DVT7"/>
<dbReference type="Proteomes" id="UP000011750">
    <property type="component" value="Chromosome A02"/>
</dbReference>
<dbReference type="PANTHER" id="PTHR43690">
    <property type="entry name" value="NARDILYSIN"/>
    <property type="match status" value="1"/>
</dbReference>
<evidence type="ECO:0000256" key="6">
    <source>
        <dbReference type="ARBA" id="ARBA00023049"/>
    </source>
</evidence>
<accession>M4DVT7</accession>
<name>M4DVT7_BRACM</name>
<dbReference type="AlphaFoldDB" id="M4DVT7"/>
<keyword evidence="5" id="KW-0862">Zinc</keyword>
<keyword evidence="4" id="KW-0378">Hydrolase</keyword>
<dbReference type="InterPro" id="IPR011765">
    <property type="entry name" value="Pept_M16_N"/>
</dbReference>
<feature type="domain" description="Peptidase M16 N-terminal" evidence="7">
    <location>
        <begin position="38"/>
        <end position="155"/>
    </location>
</feature>
<evidence type="ECO:0000313" key="8">
    <source>
        <dbReference type="EnsemblPlants" id="Bra020631.1-P"/>
    </source>
</evidence>
<dbReference type="Pfam" id="PF00675">
    <property type="entry name" value="Peptidase_M16"/>
    <property type="match status" value="1"/>
</dbReference>
<dbReference type="SUPFAM" id="SSF63411">
    <property type="entry name" value="LuxS/MPP-like metallohydrolase"/>
    <property type="match status" value="1"/>
</dbReference>
<reference evidence="8" key="3">
    <citation type="submission" date="2023-03" db="UniProtKB">
        <authorList>
            <consortium name="EnsemblPlants"/>
        </authorList>
    </citation>
    <scope>IDENTIFICATION</scope>
    <source>
        <strain evidence="8">cv. Chiifu-401-42</strain>
    </source>
</reference>
<dbReference type="PANTHER" id="PTHR43690:SF28">
    <property type="entry name" value="PEPTIDASE M16 N-TERMINAL DOMAIN-CONTAINING PROTEIN"/>
    <property type="match status" value="1"/>
</dbReference>
<evidence type="ECO:0000256" key="2">
    <source>
        <dbReference type="ARBA" id="ARBA00022670"/>
    </source>
</evidence>
<dbReference type="EnsemblPlants" id="Bra020631.1">
    <property type="protein sequence ID" value="Bra020631.1-P"/>
    <property type="gene ID" value="Bra020631"/>
</dbReference>